<evidence type="ECO:0000313" key="3">
    <source>
        <dbReference type="Proteomes" id="UP001378592"/>
    </source>
</evidence>
<evidence type="ECO:0000256" key="1">
    <source>
        <dbReference type="SAM" id="SignalP"/>
    </source>
</evidence>
<name>A0AAN9ZE64_9ORTH</name>
<dbReference type="AlphaFoldDB" id="A0AAN9ZE64"/>
<evidence type="ECO:0008006" key="4">
    <source>
        <dbReference type="Google" id="ProtNLM"/>
    </source>
</evidence>
<protein>
    <recommendedName>
        <fullName evidence="4">Accessory gland protein</fullName>
    </recommendedName>
</protein>
<reference evidence="2 3" key="1">
    <citation type="submission" date="2024-03" db="EMBL/GenBank/DDBJ databases">
        <title>The genome assembly and annotation of the cricket Gryllus longicercus Weissman &amp; Gray.</title>
        <authorList>
            <person name="Szrajer S."/>
            <person name="Gray D."/>
            <person name="Ylla G."/>
        </authorList>
    </citation>
    <scope>NUCLEOTIDE SEQUENCE [LARGE SCALE GENOMIC DNA]</scope>
    <source>
        <strain evidence="2">DAG 2021-001</strain>
        <tissue evidence="2">Whole body minus gut</tissue>
    </source>
</reference>
<evidence type="ECO:0000313" key="2">
    <source>
        <dbReference type="EMBL" id="KAK7870974.1"/>
    </source>
</evidence>
<keyword evidence="1" id="KW-0732">Signal</keyword>
<feature type="signal peptide" evidence="1">
    <location>
        <begin position="1"/>
        <end position="22"/>
    </location>
</feature>
<accession>A0AAN9ZE64</accession>
<comment type="caution">
    <text evidence="2">The sequence shown here is derived from an EMBL/GenBank/DDBJ whole genome shotgun (WGS) entry which is preliminary data.</text>
</comment>
<gene>
    <name evidence="2" type="ORF">R5R35_012184</name>
</gene>
<organism evidence="2 3">
    <name type="scientific">Gryllus longicercus</name>
    <dbReference type="NCBI Taxonomy" id="2509291"/>
    <lineage>
        <taxon>Eukaryota</taxon>
        <taxon>Metazoa</taxon>
        <taxon>Ecdysozoa</taxon>
        <taxon>Arthropoda</taxon>
        <taxon>Hexapoda</taxon>
        <taxon>Insecta</taxon>
        <taxon>Pterygota</taxon>
        <taxon>Neoptera</taxon>
        <taxon>Polyneoptera</taxon>
        <taxon>Orthoptera</taxon>
        <taxon>Ensifera</taxon>
        <taxon>Gryllidea</taxon>
        <taxon>Grylloidea</taxon>
        <taxon>Gryllidae</taxon>
        <taxon>Gryllinae</taxon>
        <taxon>Gryllus</taxon>
    </lineage>
</organism>
<dbReference type="Proteomes" id="UP001378592">
    <property type="component" value="Unassembled WGS sequence"/>
</dbReference>
<feature type="chain" id="PRO_5043018718" description="Accessory gland protein" evidence="1">
    <location>
        <begin position="23"/>
        <end position="125"/>
    </location>
</feature>
<proteinExistence type="predicted"/>
<sequence>MIFRVILMFTILVVCTVFTVKGATIHVKRSPQMPGMSGAQGGFNQARQMGTTMGGGFPKQAGQMGGGMAGQMGGGMAGQFGQAAGQVGRTMGNAAGNMGRMAGNMASTFGNMAGQMAKTFGNMAG</sequence>
<dbReference type="EMBL" id="JAZDUA010000048">
    <property type="protein sequence ID" value="KAK7870974.1"/>
    <property type="molecule type" value="Genomic_DNA"/>
</dbReference>
<keyword evidence="3" id="KW-1185">Reference proteome</keyword>